<sequence length="278" mass="32104">MQSIALIVHTCDRYKLLYPGFDYFFKKYWPYHDVKISYYFLTEEDDYKSNIFTNIKTGKGEWSDRLLNGLKQIPEDYVIYFQEDMWLTGLVDADTIGKIISFAVGNQINLFKLSSNSVYHTKATGAFINGLAVAVLDNEKSGYLMSHQVSVWKKTFLMAQLKYKEHPWRNERKGTKRLEKLDPKIYHIDLFGENEQLPGNDNINASGASRYYTVSQNAALNAYANPFISEMKLAGDAATREYAQKLDHHLKNGLTHDGQSKPRKDDFFKKIKNYLSGK</sequence>
<proteinExistence type="predicted"/>
<evidence type="ECO:0008006" key="3">
    <source>
        <dbReference type="Google" id="ProtNLM"/>
    </source>
</evidence>
<accession>A0A495J0M5</accession>
<name>A0A495J0M5_9SPHI</name>
<protein>
    <recommendedName>
        <fullName evidence="3">Glycosyl transferase family 2</fullName>
    </recommendedName>
</protein>
<keyword evidence="2" id="KW-1185">Reference proteome</keyword>
<evidence type="ECO:0000313" key="2">
    <source>
        <dbReference type="Proteomes" id="UP000268007"/>
    </source>
</evidence>
<organism evidence="1 2">
    <name type="scientific">Mucilaginibacter gracilis</name>
    <dbReference type="NCBI Taxonomy" id="423350"/>
    <lineage>
        <taxon>Bacteria</taxon>
        <taxon>Pseudomonadati</taxon>
        <taxon>Bacteroidota</taxon>
        <taxon>Sphingobacteriia</taxon>
        <taxon>Sphingobacteriales</taxon>
        <taxon>Sphingobacteriaceae</taxon>
        <taxon>Mucilaginibacter</taxon>
    </lineage>
</organism>
<comment type="caution">
    <text evidence="1">The sequence shown here is derived from an EMBL/GenBank/DDBJ whole genome shotgun (WGS) entry which is preliminary data.</text>
</comment>
<dbReference type="AlphaFoldDB" id="A0A495J0M5"/>
<dbReference type="RefSeq" id="WP_121197332.1">
    <property type="nucleotide sequence ID" value="NZ_RBKU01000001.1"/>
</dbReference>
<evidence type="ECO:0000313" key="1">
    <source>
        <dbReference type="EMBL" id="RKR81649.1"/>
    </source>
</evidence>
<dbReference type="Proteomes" id="UP000268007">
    <property type="component" value="Unassembled WGS sequence"/>
</dbReference>
<reference evidence="1 2" key="1">
    <citation type="submission" date="2018-10" db="EMBL/GenBank/DDBJ databases">
        <title>Genomic Encyclopedia of Archaeal and Bacterial Type Strains, Phase II (KMG-II): from individual species to whole genera.</title>
        <authorList>
            <person name="Goeker M."/>
        </authorList>
    </citation>
    <scope>NUCLEOTIDE SEQUENCE [LARGE SCALE GENOMIC DNA]</scope>
    <source>
        <strain evidence="1 2">DSM 18602</strain>
    </source>
</reference>
<dbReference type="OrthoDB" id="8807075at2"/>
<gene>
    <name evidence="1" type="ORF">BDD43_1799</name>
</gene>
<dbReference type="EMBL" id="RBKU01000001">
    <property type="protein sequence ID" value="RKR81649.1"/>
    <property type="molecule type" value="Genomic_DNA"/>
</dbReference>